<dbReference type="RefSeq" id="WP_094969441.1">
    <property type="nucleotide sequence ID" value="NZ_NGJN01000013.1"/>
</dbReference>
<dbReference type="Proteomes" id="UP000216840">
    <property type="component" value="Unassembled WGS sequence"/>
</dbReference>
<feature type="transmembrane region" description="Helical" evidence="1">
    <location>
        <begin position="21"/>
        <end position="42"/>
    </location>
</feature>
<keyword evidence="1" id="KW-0812">Transmembrane</keyword>
<dbReference type="OrthoDB" id="1414794at2"/>
<accession>A0A265ULX3</accession>
<reference evidence="2 3" key="1">
    <citation type="submission" date="2017-05" db="EMBL/GenBank/DDBJ databases">
        <title>The draft genome sequence of Idiomarina salinarum WNB302.</title>
        <authorList>
            <person name="Sun Y."/>
            <person name="Chen B."/>
            <person name="Du Z."/>
        </authorList>
    </citation>
    <scope>NUCLEOTIDE SEQUENCE [LARGE SCALE GENOMIC DNA]</scope>
    <source>
        <strain evidence="2 3">WNB302</strain>
    </source>
</reference>
<sequence>MIKFFRNIRQNLLSEGKTGKYLKYAVGEIILVVIGILIAIWINGTYNDYIDRQVETTILKKLIADIEADYEHIVEIEDYYSRHLKNLKGAKYAFFKNNNDSIIKYIKKGYAGAQLQDINPRSSTYDEMINSGKLYNLSNENLTDLCIDYYEMLEENTYEIRQSRVEYRNINYSSEMNEYWLLYLDIRESDKNVEELIKSFVADKNSTAYKTMKQSTGYGEMLISELFKYLTEIKEANLNLQEELKKEVDSKK</sequence>
<protein>
    <submittedName>
        <fullName evidence="2">Uncharacterized protein</fullName>
    </submittedName>
</protein>
<evidence type="ECO:0000313" key="3">
    <source>
        <dbReference type="Proteomes" id="UP000216840"/>
    </source>
</evidence>
<keyword evidence="1" id="KW-0472">Membrane</keyword>
<organism evidence="2 3">
    <name type="scientific">Winogradskyella aurantia</name>
    <dbReference type="NCBI Taxonomy" id="1915063"/>
    <lineage>
        <taxon>Bacteria</taxon>
        <taxon>Pseudomonadati</taxon>
        <taxon>Bacteroidota</taxon>
        <taxon>Flavobacteriia</taxon>
        <taxon>Flavobacteriales</taxon>
        <taxon>Flavobacteriaceae</taxon>
        <taxon>Winogradskyella</taxon>
    </lineage>
</organism>
<keyword evidence="3" id="KW-1185">Reference proteome</keyword>
<dbReference type="EMBL" id="NGJN01000013">
    <property type="protein sequence ID" value="OZV66259.1"/>
    <property type="molecule type" value="Genomic_DNA"/>
</dbReference>
<evidence type="ECO:0000256" key="1">
    <source>
        <dbReference type="SAM" id="Phobius"/>
    </source>
</evidence>
<keyword evidence="1" id="KW-1133">Transmembrane helix</keyword>
<evidence type="ECO:0000313" key="2">
    <source>
        <dbReference type="EMBL" id="OZV66259.1"/>
    </source>
</evidence>
<name>A0A265ULX3_9FLAO</name>
<dbReference type="AlphaFoldDB" id="A0A265ULX3"/>
<gene>
    <name evidence="2" type="ORF">CA834_14490</name>
</gene>
<comment type="caution">
    <text evidence="2">The sequence shown here is derived from an EMBL/GenBank/DDBJ whole genome shotgun (WGS) entry which is preliminary data.</text>
</comment>
<proteinExistence type="predicted"/>